<dbReference type="PANTHER" id="PTHR12707:SF0">
    <property type="entry name" value="PININ"/>
    <property type="match status" value="1"/>
</dbReference>
<feature type="region of interest" description="Disordered" evidence="8">
    <location>
        <begin position="1"/>
        <end position="167"/>
    </location>
</feature>
<dbReference type="GO" id="GO:0008380">
    <property type="term" value="P:RNA splicing"/>
    <property type="evidence" value="ECO:0007669"/>
    <property type="project" value="UniProtKB-KW"/>
</dbReference>
<dbReference type="EMBL" id="JAUIRO010000003">
    <property type="protein sequence ID" value="KAK0722506.1"/>
    <property type="molecule type" value="Genomic_DNA"/>
</dbReference>
<reference evidence="10" key="1">
    <citation type="submission" date="2023-06" db="EMBL/GenBank/DDBJ databases">
        <title>Genome-scale phylogeny and comparative genomics of the fungal order Sordariales.</title>
        <authorList>
            <consortium name="Lawrence Berkeley National Laboratory"/>
            <person name="Hensen N."/>
            <person name="Bonometti L."/>
            <person name="Westerberg I."/>
            <person name="Brannstrom I.O."/>
            <person name="Guillou S."/>
            <person name="Cros-Aarteil S."/>
            <person name="Calhoun S."/>
            <person name="Haridas S."/>
            <person name="Kuo A."/>
            <person name="Mondo S."/>
            <person name="Pangilinan J."/>
            <person name="Riley R."/>
            <person name="LaButti K."/>
            <person name="Andreopoulos B."/>
            <person name="Lipzen A."/>
            <person name="Chen C."/>
            <person name="Yanf M."/>
            <person name="Daum C."/>
            <person name="Ng V."/>
            <person name="Clum A."/>
            <person name="Steindorff A."/>
            <person name="Ohm R."/>
            <person name="Martin F."/>
            <person name="Silar P."/>
            <person name="Natvig D."/>
            <person name="Lalanne C."/>
            <person name="Gautier V."/>
            <person name="Ament-velasquez S.L."/>
            <person name="Kruys A."/>
            <person name="Hutchinson M.I."/>
            <person name="Powell A.J."/>
            <person name="Barry K."/>
            <person name="Miller A.N."/>
            <person name="Grigoriev I.V."/>
            <person name="Debuchy R."/>
            <person name="Gladieux P."/>
            <person name="Thoren M.H."/>
            <person name="Johannesson H."/>
        </authorList>
    </citation>
    <scope>NUCLEOTIDE SEQUENCE</scope>
    <source>
        <strain evidence="10">SMH2392-1A</strain>
    </source>
</reference>
<accession>A0AA40AV22</accession>
<evidence type="ECO:0000256" key="2">
    <source>
        <dbReference type="ARBA" id="ARBA00010386"/>
    </source>
</evidence>
<feature type="compositionally biased region" description="Basic and acidic residues" evidence="8">
    <location>
        <begin position="236"/>
        <end position="257"/>
    </location>
</feature>
<sequence length="316" mass="35531">MLDQVETASQKRKASLAPPTDDEALKRVKVEASDGGALPRDASHSHDSNGVDQASGRTISPAGVPSKQQEPLEAARGERPGDMGEPALRSKPMTQRPLVPPAAAAAAAAARRNISQEEKKRGQRLFGGLLNTLSQTTSSSQHKKRLEMDRRQHEKVQQKRAEDDRRRAEKLARLNRVRKIAQVEFDEQMMRTRHSSMMTAARSLRTRTEPRLHYRPWQLTADDELTIEKQIRAAEETVEREKQEFRRSKERRLDELGVPRPPPSQQPETSVGEPTPLQDTNRHALALPSRVHAGDKDADDTGDDLMDQDKEDTVLY</sequence>
<dbReference type="GeneID" id="85330289"/>
<evidence type="ECO:0000259" key="9">
    <source>
        <dbReference type="Pfam" id="PF04696"/>
    </source>
</evidence>
<organism evidence="10 11">
    <name type="scientific">Lasiosphaeria miniovina</name>
    <dbReference type="NCBI Taxonomy" id="1954250"/>
    <lineage>
        <taxon>Eukaryota</taxon>
        <taxon>Fungi</taxon>
        <taxon>Dikarya</taxon>
        <taxon>Ascomycota</taxon>
        <taxon>Pezizomycotina</taxon>
        <taxon>Sordariomycetes</taxon>
        <taxon>Sordariomycetidae</taxon>
        <taxon>Sordariales</taxon>
        <taxon>Lasiosphaeriaceae</taxon>
        <taxon>Lasiosphaeria</taxon>
    </lineage>
</organism>
<comment type="similarity">
    <text evidence="2">Belongs to the pinin family.</text>
</comment>
<dbReference type="InterPro" id="IPR039853">
    <property type="entry name" value="Pinin"/>
</dbReference>
<feature type="compositionally biased region" description="Basic and acidic residues" evidence="8">
    <location>
        <begin position="146"/>
        <end position="167"/>
    </location>
</feature>
<feature type="compositionally biased region" description="Low complexity" evidence="8">
    <location>
        <begin position="129"/>
        <end position="140"/>
    </location>
</feature>
<dbReference type="Pfam" id="PF04696">
    <property type="entry name" value="Pinin_SDK_memA"/>
    <property type="match status" value="1"/>
</dbReference>
<dbReference type="GO" id="GO:0071013">
    <property type="term" value="C:catalytic step 2 spliceosome"/>
    <property type="evidence" value="ECO:0007669"/>
    <property type="project" value="TreeGrafter"/>
</dbReference>
<dbReference type="InterPro" id="IPR006786">
    <property type="entry name" value="Pinin_SDK_MemA"/>
</dbReference>
<feature type="domain" description="Pinin/SDK/MemA protein" evidence="9">
    <location>
        <begin position="116"/>
        <end position="231"/>
    </location>
</feature>
<evidence type="ECO:0000256" key="3">
    <source>
        <dbReference type="ARBA" id="ARBA00022664"/>
    </source>
</evidence>
<evidence type="ECO:0000256" key="6">
    <source>
        <dbReference type="ARBA" id="ARBA00023187"/>
    </source>
</evidence>
<comment type="subcellular location">
    <subcellularLocation>
        <location evidence="1">Nucleus</location>
    </subcellularLocation>
</comment>
<keyword evidence="5" id="KW-0804">Transcription</keyword>
<dbReference type="GO" id="GO:0006397">
    <property type="term" value="P:mRNA processing"/>
    <property type="evidence" value="ECO:0007669"/>
    <property type="project" value="UniProtKB-KW"/>
</dbReference>
<feature type="compositionally biased region" description="Acidic residues" evidence="8">
    <location>
        <begin position="297"/>
        <end position="306"/>
    </location>
</feature>
<feature type="compositionally biased region" description="Basic and acidic residues" evidence="8">
    <location>
        <begin position="73"/>
        <end position="82"/>
    </location>
</feature>
<feature type="region of interest" description="Disordered" evidence="8">
    <location>
        <begin position="236"/>
        <end position="316"/>
    </location>
</feature>
<feature type="compositionally biased region" description="Basic and acidic residues" evidence="8">
    <location>
        <begin position="23"/>
        <end position="32"/>
    </location>
</feature>
<evidence type="ECO:0000256" key="7">
    <source>
        <dbReference type="ARBA" id="ARBA00023242"/>
    </source>
</evidence>
<evidence type="ECO:0000256" key="4">
    <source>
        <dbReference type="ARBA" id="ARBA00023015"/>
    </source>
</evidence>
<evidence type="ECO:0000256" key="5">
    <source>
        <dbReference type="ARBA" id="ARBA00023163"/>
    </source>
</evidence>
<keyword evidence="4" id="KW-0805">Transcription regulation</keyword>
<dbReference type="AlphaFoldDB" id="A0AA40AV22"/>
<evidence type="ECO:0000313" key="10">
    <source>
        <dbReference type="EMBL" id="KAK0722506.1"/>
    </source>
</evidence>
<gene>
    <name evidence="10" type="ORF">B0T26DRAFT_801251</name>
</gene>
<evidence type="ECO:0000313" key="11">
    <source>
        <dbReference type="Proteomes" id="UP001172101"/>
    </source>
</evidence>
<evidence type="ECO:0000256" key="1">
    <source>
        <dbReference type="ARBA" id="ARBA00004123"/>
    </source>
</evidence>
<feature type="compositionally biased region" description="Basic and acidic residues" evidence="8">
    <location>
        <begin position="307"/>
        <end position="316"/>
    </location>
</feature>
<keyword evidence="11" id="KW-1185">Reference proteome</keyword>
<dbReference type="PANTHER" id="PTHR12707">
    <property type="entry name" value="PINN"/>
    <property type="match status" value="1"/>
</dbReference>
<keyword evidence="6" id="KW-0508">mRNA splicing</keyword>
<proteinExistence type="inferred from homology"/>
<keyword evidence="7" id="KW-0539">Nucleus</keyword>
<comment type="caution">
    <text evidence="10">The sequence shown here is derived from an EMBL/GenBank/DDBJ whole genome shotgun (WGS) entry which is preliminary data.</text>
</comment>
<protein>
    <submittedName>
        <fullName evidence="10">Pinin/SDK/memA/ protein conserved region-domain-containing protein</fullName>
    </submittedName>
</protein>
<name>A0AA40AV22_9PEZI</name>
<keyword evidence="3" id="KW-0507">mRNA processing</keyword>
<evidence type="ECO:0000256" key="8">
    <source>
        <dbReference type="SAM" id="MobiDB-lite"/>
    </source>
</evidence>
<dbReference type="RefSeq" id="XP_060298430.1">
    <property type="nucleotide sequence ID" value="XM_060447019.1"/>
</dbReference>
<dbReference type="Proteomes" id="UP001172101">
    <property type="component" value="Unassembled WGS sequence"/>
</dbReference>